<organism evidence="2 3">
    <name type="scientific">Rhizopus stolonifer</name>
    <name type="common">Rhizopus nigricans</name>
    <dbReference type="NCBI Taxonomy" id="4846"/>
    <lineage>
        <taxon>Eukaryota</taxon>
        <taxon>Fungi</taxon>
        <taxon>Fungi incertae sedis</taxon>
        <taxon>Mucoromycota</taxon>
        <taxon>Mucoromycotina</taxon>
        <taxon>Mucoromycetes</taxon>
        <taxon>Mucorales</taxon>
        <taxon>Mucorineae</taxon>
        <taxon>Rhizopodaceae</taxon>
        <taxon>Rhizopus</taxon>
    </lineage>
</organism>
<comment type="caution">
    <text evidence="2">The sequence shown here is derived from an EMBL/GenBank/DDBJ whole genome shotgun (WGS) entry which is preliminary data.</text>
</comment>
<dbReference type="OrthoDB" id="2387215at2759"/>
<dbReference type="AlphaFoldDB" id="A0A367KW49"/>
<accession>A0A367KW49</accession>
<feature type="signal peptide" evidence="1">
    <location>
        <begin position="1"/>
        <end position="20"/>
    </location>
</feature>
<dbReference type="Proteomes" id="UP000253551">
    <property type="component" value="Unassembled WGS sequence"/>
</dbReference>
<feature type="chain" id="PRO_5016654933" evidence="1">
    <location>
        <begin position="21"/>
        <end position="146"/>
    </location>
</feature>
<reference evidence="2 3" key="1">
    <citation type="journal article" date="2018" name="G3 (Bethesda)">
        <title>Phylogenetic and Phylogenomic Definition of Rhizopus Species.</title>
        <authorList>
            <person name="Gryganskyi A.P."/>
            <person name="Golan J."/>
            <person name="Dolatabadi S."/>
            <person name="Mondo S."/>
            <person name="Robb S."/>
            <person name="Idnurm A."/>
            <person name="Muszewska A."/>
            <person name="Steczkiewicz K."/>
            <person name="Masonjones S."/>
            <person name="Liao H.L."/>
            <person name="Gajdeczka M.T."/>
            <person name="Anike F."/>
            <person name="Vuek A."/>
            <person name="Anishchenko I.M."/>
            <person name="Voigt K."/>
            <person name="de Hoog G.S."/>
            <person name="Smith M.E."/>
            <person name="Heitman J."/>
            <person name="Vilgalys R."/>
            <person name="Stajich J.E."/>
        </authorList>
    </citation>
    <scope>NUCLEOTIDE SEQUENCE [LARGE SCALE GENOMIC DNA]</scope>
    <source>
        <strain evidence="2 3">LSU 92-RS-03</strain>
    </source>
</reference>
<dbReference type="EMBL" id="PJQM01000155">
    <property type="protein sequence ID" value="RCI06428.1"/>
    <property type="molecule type" value="Genomic_DNA"/>
</dbReference>
<evidence type="ECO:0000313" key="3">
    <source>
        <dbReference type="Proteomes" id="UP000253551"/>
    </source>
</evidence>
<name>A0A367KW49_RHIST</name>
<protein>
    <submittedName>
        <fullName evidence="2">Uncharacterized protein</fullName>
    </submittedName>
</protein>
<proteinExistence type="predicted"/>
<evidence type="ECO:0000313" key="2">
    <source>
        <dbReference type="EMBL" id="RCI06428.1"/>
    </source>
</evidence>
<sequence>MKFQVLFAVILALLCSTVVSLNLPYKDMSDQEIANLYVSKMNDASFSTENQIFYPRNNVTWYVGENVNVTFKKDTPSDQTVSIFFFNRSPLLAGGPLSTKVFPFDVPENALSPPGGTSLLLAVRRKNFYLQTVDSVVVRVLPRRNA</sequence>
<keyword evidence="3" id="KW-1185">Reference proteome</keyword>
<evidence type="ECO:0000256" key="1">
    <source>
        <dbReference type="SAM" id="SignalP"/>
    </source>
</evidence>
<gene>
    <name evidence="2" type="ORF">CU098_007578</name>
</gene>
<keyword evidence="1" id="KW-0732">Signal</keyword>